<dbReference type="SUPFAM" id="SSF56317">
    <property type="entry name" value="Carbon-nitrogen hydrolase"/>
    <property type="match status" value="1"/>
</dbReference>
<dbReference type="Gene3D" id="3.60.110.10">
    <property type="entry name" value="Carbon-nitrogen hydrolase"/>
    <property type="match status" value="1"/>
</dbReference>
<protein>
    <recommendedName>
        <fullName evidence="3">Carbon-nitrogen hydrolase family protein</fullName>
    </recommendedName>
</protein>
<evidence type="ECO:0000313" key="2">
    <source>
        <dbReference type="Proteomes" id="UP000265801"/>
    </source>
</evidence>
<reference evidence="1 2" key="1">
    <citation type="submission" date="2018-09" db="EMBL/GenBank/DDBJ databases">
        <title>Bacillus saliacetes sp. nov., isolated from Thai shrimp paste (Ka-pi).</title>
        <authorList>
            <person name="Daroonpunt R."/>
            <person name="Tanasupawat S."/>
            <person name="Yiamsombut S."/>
        </authorList>
    </citation>
    <scope>NUCLEOTIDE SEQUENCE [LARGE SCALE GENOMIC DNA]</scope>
    <source>
        <strain evidence="1 2">SKP7-4</strain>
    </source>
</reference>
<evidence type="ECO:0008006" key="3">
    <source>
        <dbReference type="Google" id="ProtNLM"/>
    </source>
</evidence>
<dbReference type="AlphaFoldDB" id="A0A3A1QPD2"/>
<organism evidence="1 2">
    <name type="scientific">Bacillus salacetis</name>
    <dbReference type="NCBI Taxonomy" id="2315464"/>
    <lineage>
        <taxon>Bacteria</taxon>
        <taxon>Bacillati</taxon>
        <taxon>Bacillota</taxon>
        <taxon>Bacilli</taxon>
        <taxon>Bacillales</taxon>
        <taxon>Bacillaceae</taxon>
        <taxon>Bacillus</taxon>
    </lineage>
</organism>
<accession>A0A3A1QPD2</accession>
<proteinExistence type="predicted"/>
<dbReference type="InterPro" id="IPR036526">
    <property type="entry name" value="C-N_Hydrolase_sf"/>
</dbReference>
<comment type="caution">
    <text evidence="1">The sequence shown here is derived from an EMBL/GenBank/DDBJ whole genome shotgun (WGS) entry which is preliminary data.</text>
</comment>
<keyword evidence="2" id="KW-1185">Reference proteome</keyword>
<dbReference type="RefSeq" id="WP_119549498.1">
    <property type="nucleotide sequence ID" value="NZ_QXIR01000047.1"/>
</dbReference>
<dbReference type="Proteomes" id="UP000265801">
    <property type="component" value="Unassembled WGS sequence"/>
</dbReference>
<dbReference type="OrthoDB" id="9793236at2"/>
<sequence length="290" mass="33154">MEKLVKVTVAQVTDGSTNSSSFLNLFDIENGLKYKEPHNQLNRFFKGVKVAKEDNSNFLVFPELFLPHQYLKNYVSHVAEKFRFIIIGGIEWLESREQNGNRTIENHAFIAIPSVLEKGSKTPHSKATIIEIPKMFPAPAESVMLDLHKYQFQGENKIYLFESKALGNWAILVCFDYLNLPVQKLLQAKIQTLFVVAYNSDLGYFHTLSDTLHRILFCNVVVCNTGNYGGSHSFTPYRSPHKRQRYEISGNQVDAITTIELPLKDLAKEQKAESHEHNSDFMHKPANFSL</sequence>
<dbReference type="EMBL" id="QXIR01000047">
    <property type="protein sequence ID" value="RIW28209.1"/>
    <property type="molecule type" value="Genomic_DNA"/>
</dbReference>
<gene>
    <name evidence="1" type="ORF">D3H55_22155</name>
</gene>
<evidence type="ECO:0000313" key="1">
    <source>
        <dbReference type="EMBL" id="RIW28209.1"/>
    </source>
</evidence>
<name>A0A3A1QPD2_9BACI</name>